<evidence type="ECO:0008006" key="4">
    <source>
        <dbReference type="Google" id="ProtNLM"/>
    </source>
</evidence>
<accession>A0A4V1RUR6</accession>
<gene>
    <name evidence="2" type="ORF">D3273_10165</name>
</gene>
<dbReference type="SUPFAM" id="SSF52096">
    <property type="entry name" value="ClpP/crotonase"/>
    <property type="match status" value="1"/>
</dbReference>
<evidence type="ECO:0000313" key="3">
    <source>
        <dbReference type="Proteomes" id="UP000290759"/>
    </source>
</evidence>
<comment type="caution">
    <text evidence="2">The sequence shown here is derived from an EMBL/GenBank/DDBJ whole genome shotgun (WGS) entry which is preliminary data.</text>
</comment>
<keyword evidence="1" id="KW-0732">Signal</keyword>
<reference evidence="2 3" key="2">
    <citation type="submission" date="2019-02" db="EMBL/GenBank/DDBJ databases">
        <title>'Lichenibacterium ramalinii' gen. nov. sp. nov., 'Lichenibacterium minor' gen. nov. sp. nov.</title>
        <authorList>
            <person name="Pankratov T."/>
        </authorList>
    </citation>
    <scope>NUCLEOTIDE SEQUENCE [LARGE SCALE GENOMIC DNA]</scope>
    <source>
        <strain evidence="2 3">RmlP026</strain>
    </source>
</reference>
<feature type="signal peptide" evidence="1">
    <location>
        <begin position="1"/>
        <end position="19"/>
    </location>
</feature>
<feature type="chain" id="PRO_5020961420" description="Alpha/beta hydrolase" evidence="1">
    <location>
        <begin position="20"/>
        <end position="236"/>
    </location>
</feature>
<dbReference type="EMBL" id="QYBB01000009">
    <property type="protein sequence ID" value="RYC32084.1"/>
    <property type="molecule type" value="Genomic_DNA"/>
</dbReference>
<sequence>MRCHLALLALALLGAPAQAFTAADTRTPLSAEVRPGRFVALHGRIGPGSEAVVRAALDRAGPGRPTVLVDSPGGAIAPALAIGRLIRARGLAVAVARVAGSAPTDADAQCASACVLVLAAGVRRSIGPGAEVGVHRLVDWTTYSRTWDVYRVLKRRGVVVGRELLSRRVLSSRDVYTDAPPRDYAAVERYLAAMGETPGLVALMRATPAAGLHWMTPAELGATRIATDRDAFGAKS</sequence>
<dbReference type="Gene3D" id="3.90.226.10">
    <property type="entry name" value="2-enoyl-CoA Hydratase, Chain A, domain 1"/>
    <property type="match status" value="1"/>
</dbReference>
<keyword evidence="3" id="KW-1185">Reference proteome</keyword>
<organism evidence="2 3">
    <name type="scientific">Lichenibacterium minor</name>
    <dbReference type="NCBI Taxonomy" id="2316528"/>
    <lineage>
        <taxon>Bacteria</taxon>
        <taxon>Pseudomonadati</taxon>
        <taxon>Pseudomonadota</taxon>
        <taxon>Alphaproteobacteria</taxon>
        <taxon>Hyphomicrobiales</taxon>
        <taxon>Lichenihabitantaceae</taxon>
        <taxon>Lichenibacterium</taxon>
    </lineage>
</organism>
<dbReference type="OrthoDB" id="5936191at2"/>
<evidence type="ECO:0000256" key="1">
    <source>
        <dbReference type="SAM" id="SignalP"/>
    </source>
</evidence>
<protein>
    <recommendedName>
        <fullName evidence="4">Alpha/beta hydrolase</fullName>
    </recommendedName>
</protein>
<dbReference type="RefSeq" id="WP_129226116.1">
    <property type="nucleotide sequence ID" value="NZ_QYBB01000009.1"/>
</dbReference>
<evidence type="ECO:0000313" key="2">
    <source>
        <dbReference type="EMBL" id="RYC32084.1"/>
    </source>
</evidence>
<dbReference type="Proteomes" id="UP000290759">
    <property type="component" value="Unassembled WGS sequence"/>
</dbReference>
<name>A0A4V1RUR6_9HYPH</name>
<dbReference type="InterPro" id="IPR029045">
    <property type="entry name" value="ClpP/crotonase-like_dom_sf"/>
</dbReference>
<dbReference type="AlphaFoldDB" id="A0A4V1RUR6"/>
<proteinExistence type="predicted"/>
<reference evidence="2 3" key="1">
    <citation type="submission" date="2018-12" db="EMBL/GenBank/DDBJ databases">
        <authorList>
            <person name="Grouzdev D.S."/>
            <person name="Krutkina M.S."/>
        </authorList>
    </citation>
    <scope>NUCLEOTIDE SEQUENCE [LARGE SCALE GENOMIC DNA]</scope>
    <source>
        <strain evidence="2 3">RmlP026</strain>
    </source>
</reference>